<keyword evidence="2 4" id="KW-0819">tRNA processing</keyword>
<dbReference type="GO" id="GO:0003723">
    <property type="term" value="F:RNA binding"/>
    <property type="evidence" value="ECO:0007669"/>
    <property type="project" value="InterPro"/>
</dbReference>
<organism evidence="9 10">
    <name type="scientific">Ezakiella coagulans</name>
    <dbReference type="NCBI Taxonomy" id="46507"/>
    <lineage>
        <taxon>Bacteria</taxon>
        <taxon>Bacillati</taxon>
        <taxon>Bacillota</taxon>
        <taxon>Tissierellia</taxon>
        <taxon>Ezakiella</taxon>
    </lineage>
</organism>
<dbReference type="Pfam" id="PF01416">
    <property type="entry name" value="PseudoU_synth_1"/>
    <property type="match status" value="2"/>
</dbReference>
<keyword evidence="3 4" id="KW-0413">Isomerase</keyword>
<dbReference type="InterPro" id="IPR020095">
    <property type="entry name" value="PsdUridine_synth_TruA_C"/>
</dbReference>
<dbReference type="InterPro" id="IPR020097">
    <property type="entry name" value="PsdUridine_synth_TruA_a/b_dom"/>
</dbReference>
<dbReference type="EMBL" id="QEKV01000001">
    <property type="protein sequence ID" value="PVY95600.1"/>
    <property type="molecule type" value="Genomic_DNA"/>
</dbReference>
<dbReference type="EC" id="5.4.99.12" evidence="4"/>
<comment type="caution">
    <text evidence="4">Lacks conserved residue(s) required for the propagation of feature annotation.</text>
</comment>
<evidence type="ECO:0000256" key="1">
    <source>
        <dbReference type="ARBA" id="ARBA00009375"/>
    </source>
</evidence>
<proteinExistence type="inferred from homology"/>
<evidence type="ECO:0000259" key="8">
    <source>
        <dbReference type="Pfam" id="PF01416"/>
    </source>
</evidence>
<evidence type="ECO:0000256" key="4">
    <source>
        <dbReference type="HAMAP-Rule" id="MF_00171"/>
    </source>
</evidence>
<comment type="catalytic activity">
    <reaction evidence="4 7">
        <text>uridine(38/39/40) in tRNA = pseudouridine(38/39/40) in tRNA</text>
        <dbReference type="Rhea" id="RHEA:22376"/>
        <dbReference type="Rhea" id="RHEA-COMP:10085"/>
        <dbReference type="Rhea" id="RHEA-COMP:10087"/>
        <dbReference type="ChEBI" id="CHEBI:65314"/>
        <dbReference type="ChEBI" id="CHEBI:65315"/>
        <dbReference type="EC" id="5.4.99.12"/>
    </reaction>
</comment>
<dbReference type="RefSeq" id="WP_116479529.1">
    <property type="nucleotide sequence ID" value="NZ_CAUPJO010000006.1"/>
</dbReference>
<dbReference type="AlphaFoldDB" id="A0A2U1E6M3"/>
<gene>
    <name evidence="4" type="primary">truA</name>
    <name evidence="9" type="ORF">C7381_101126</name>
</gene>
<feature type="domain" description="Pseudouridine synthase I TruA alpha/beta" evidence="8">
    <location>
        <begin position="143"/>
        <end position="245"/>
    </location>
</feature>
<comment type="function">
    <text evidence="4">Formation of pseudouridine at positions 38, 39 and 40 in the anticodon stem and loop of transfer RNAs.</text>
</comment>
<dbReference type="FunFam" id="3.30.70.580:FF:000001">
    <property type="entry name" value="tRNA pseudouridine synthase A"/>
    <property type="match status" value="1"/>
</dbReference>
<evidence type="ECO:0000313" key="10">
    <source>
        <dbReference type="Proteomes" id="UP000245793"/>
    </source>
</evidence>
<comment type="similarity">
    <text evidence="1 4 7">Belongs to the tRNA pseudouridine synthase TruA family.</text>
</comment>
<protein>
    <recommendedName>
        <fullName evidence="4">tRNA pseudouridine synthase A</fullName>
        <ecNumber evidence="4">5.4.99.12</ecNumber>
    </recommendedName>
    <alternativeName>
        <fullName evidence="4">tRNA pseudouridine(38-40) synthase</fullName>
    </alternativeName>
    <alternativeName>
        <fullName evidence="4">tRNA pseudouridylate synthase I</fullName>
    </alternativeName>
    <alternativeName>
        <fullName evidence="4">tRNA-uridine isomerase I</fullName>
    </alternativeName>
</protein>
<evidence type="ECO:0000256" key="5">
    <source>
        <dbReference type="PIRSR" id="PIRSR001430-1"/>
    </source>
</evidence>
<dbReference type="NCBIfam" id="TIGR00071">
    <property type="entry name" value="hisT_truA"/>
    <property type="match status" value="1"/>
</dbReference>
<dbReference type="InterPro" id="IPR020094">
    <property type="entry name" value="TruA/RsuA/RluB/E/F_N"/>
</dbReference>
<sequence>MKNICLIISYDGTDYSGWQKQQNALAIQEVIENALSEVTGEEIVLKAAGRTDAGVHALAQVANFKTNSTIPPEKFLYPLNNILPGDIRIEKSFEVTDDFSARFSALLKHYRYSVYVGEVLPATMKRFFSLYSYDIDMDKISDAAKVLVGTHDFKAFEGPYAQMPTSVRNVTDIIIKYENNILTFDIYGEAFLKNMVRIMVGTILKANEGRITPTEIEELFESKDRTKAGVTMPPEGLTMVEIKYDWEKFRI</sequence>
<dbReference type="Gene3D" id="3.30.70.660">
    <property type="entry name" value="Pseudouridine synthase I, catalytic domain, C-terminal subdomain"/>
    <property type="match status" value="1"/>
</dbReference>
<dbReference type="GO" id="GO:0031119">
    <property type="term" value="P:tRNA pseudouridine synthesis"/>
    <property type="evidence" value="ECO:0007669"/>
    <property type="project" value="UniProtKB-UniRule"/>
</dbReference>
<dbReference type="PANTHER" id="PTHR11142">
    <property type="entry name" value="PSEUDOURIDYLATE SYNTHASE"/>
    <property type="match status" value="1"/>
</dbReference>
<dbReference type="GO" id="GO:0160147">
    <property type="term" value="F:tRNA pseudouridine(38-40) synthase activity"/>
    <property type="evidence" value="ECO:0007669"/>
    <property type="project" value="UniProtKB-EC"/>
</dbReference>
<dbReference type="InterPro" id="IPR001406">
    <property type="entry name" value="PsdUridine_synth_TruA"/>
</dbReference>
<dbReference type="HAMAP" id="MF_00171">
    <property type="entry name" value="TruA"/>
    <property type="match status" value="1"/>
</dbReference>
<feature type="active site" description="Nucleophile" evidence="4 5">
    <location>
        <position position="52"/>
    </location>
</feature>
<evidence type="ECO:0000256" key="6">
    <source>
        <dbReference type="PIRSR" id="PIRSR001430-2"/>
    </source>
</evidence>
<evidence type="ECO:0000256" key="7">
    <source>
        <dbReference type="RuleBase" id="RU003792"/>
    </source>
</evidence>
<evidence type="ECO:0000256" key="2">
    <source>
        <dbReference type="ARBA" id="ARBA00022694"/>
    </source>
</evidence>
<dbReference type="Proteomes" id="UP000245793">
    <property type="component" value="Unassembled WGS sequence"/>
</dbReference>
<dbReference type="PANTHER" id="PTHR11142:SF0">
    <property type="entry name" value="TRNA PSEUDOURIDINE SYNTHASE-LIKE 1"/>
    <property type="match status" value="1"/>
</dbReference>
<feature type="binding site" evidence="4 6">
    <location>
        <position position="110"/>
    </location>
    <ligand>
        <name>substrate</name>
    </ligand>
</feature>
<reference evidence="9 10" key="1">
    <citation type="submission" date="2018-04" db="EMBL/GenBank/DDBJ databases">
        <title>Genomic Encyclopedia of Type Strains, Phase IV (KMG-IV): sequencing the most valuable type-strain genomes for metagenomic binning, comparative biology and taxonomic classification.</title>
        <authorList>
            <person name="Goeker M."/>
        </authorList>
    </citation>
    <scope>NUCLEOTIDE SEQUENCE [LARGE SCALE GENOMIC DNA]</scope>
    <source>
        <strain evidence="9 10">DSM 20705</strain>
    </source>
</reference>
<accession>A0A2U1E6M3</accession>
<dbReference type="PIRSF" id="PIRSF001430">
    <property type="entry name" value="tRNA_psdUrid_synth"/>
    <property type="match status" value="1"/>
</dbReference>
<dbReference type="InterPro" id="IPR020103">
    <property type="entry name" value="PsdUridine_synth_cat_dom_sf"/>
</dbReference>
<keyword evidence="10" id="KW-1185">Reference proteome</keyword>
<dbReference type="Gene3D" id="3.30.70.580">
    <property type="entry name" value="Pseudouridine synthase I, catalytic domain, N-terminal subdomain"/>
    <property type="match status" value="1"/>
</dbReference>
<dbReference type="SUPFAM" id="SSF55120">
    <property type="entry name" value="Pseudouridine synthase"/>
    <property type="match status" value="1"/>
</dbReference>
<name>A0A2U1E6M3_9FIRM</name>
<evidence type="ECO:0000313" key="9">
    <source>
        <dbReference type="EMBL" id="PVY95600.1"/>
    </source>
</evidence>
<dbReference type="CDD" id="cd02570">
    <property type="entry name" value="PseudoU_synth_EcTruA"/>
    <property type="match status" value="1"/>
</dbReference>
<comment type="subunit">
    <text evidence="4">Homodimer.</text>
</comment>
<evidence type="ECO:0000256" key="3">
    <source>
        <dbReference type="ARBA" id="ARBA00023235"/>
    </source>
</evidence>
<feature type="domain" description="Pseudouridine synthase I TruA alpha/beta" evidence="8">
    <location>
        <begin position="7"/>
        <end position="103"/>
    </location>
</feature>
<comment type="caution">
    <text evidence="9">The sequence shown here is derived from an EMBL/GenBank/DDBJ whole genome shotgun (WGS) entry which is preliminary data.</text>
</comment>